<dbReference type="SMART" id="SM00345">
    <property type="entry name" value="HTH_GNTR"/>
    <property type="match status" value="1"/>
</dbReference>
<dbReference type="PANTHER" id="PTHR43537:SF41">
    <property type="entry name" value="TRANSCRIPTIONAL REGULATORY PROTEIN"/>
    <property type="match status" value="1"/>
</dbReference>
<evidence type="ECO:0000256" key="2">
    <source>
        <dbReference type="ARBA" id="ARBA00023125"/>
    </source>
</evidence>
<keyword evidence="1" id="KW-0805">Transcription regulation</keyword>
<dbReference type="Proteomes" id="UP000317122">
    <property type="component" value="Unassembled WGS sequence"/>
</dbReference>
<dbReference type="SMART" id="SM00895">
    <property type="entry name" value="FCD"/>
    <property type="match status" value="1"/>
</dbReference>
<comment type="caution">
    <text evidence="5">The sequence shown here is derived from an EMBL/GenBank/DDBJ whole genome shotgun (WGS) entry which is preliminary data.</text>
</comment>
<reference evidence="5 6" key="1">
    <citation type="journal article" date="2015" name="Stand. Genomic Sci.">
        <title>Genomic Encyclopedia of Bacterial and Archaeal Type Strains, Phase III: the genomes of soil and plant-associated and newly described type strains.</title>
        <authorList>
            <person name="Whitman W.B."/>
            <person name="Woyke T."/>
            <person name="Klenk H.P."/>
            <person name="Zhou Y."/>
            <person name="Lilburn T.G."/>
            <person name="Beck B.J."/>
            <person name="De Vos P."/>
            <person name="Vandamme P."/>
            <person name="Eisen J.A."/>
            <person name="Garrity G."/>
            <person name="Hugenholtz P."/>
            <person name="Kyrpides N.C."/>
        </authorList>
    </citation>
    <scope>NUCLEOTIDE SEQUENCE [LARGE SCALE GENOMIC DNA]</scope>
    <source>
        <strain evidence="5 6">CGMCC 1.2546</strain>
    </source>
</reference>
<dbReference type="OrthoDB" id="9810548at2"/>
<evidence type="ECO:0000313" key="6">
    <source>
        <dbReference type="Proteomes" id="UP000317122"/>
    </source>
</evidence>
<dbReference type="Gene3D" id="1.20.120.530">
    <property type="entry name" value="GntR ligand-binding domain-like"/>
    <property type="match status" value="1"/>
</dbReference>
<proteinExistence type="predicted"/>
<dbReference type="SUPFAM" id="SSF46785">
    <property type="entry name" value="Winged helix' DNA-binding domain"/>
    <property type="match status" value="1"/>
</dbReference>
<keyword evidence="3" id="KW-0804">Transcription</keyword>
<evidence type="ECO:0000256" key="1">
    <source>
        <dbReference type="ARBA" id="ARBA00023015"/>
    </source>
</evidence>
<dbReference type="InterPro" id="IPR000524">
    <property type="entry name" value="Tscrpt_reg_HTH_GntR"/>
</dbReference>
<dbReference type="SUPFAM" id="SSF48008">
    <property type="entry name" value="GntR ligand-binding domain-like"/>
    <property type="match status" value="1"/>
</dbReference>
<sequence>MIENTDSPRPHKGLEHKTIASAVASELRKRIVSGRFAGGFPLRQDMLANEFGISRVPIREALVLLESEGLVKIHPHRGAVVSTPSVEEIREVFELRALLEPRLLRISAPLLTAEDYSYLREVAARYVEGHRAGNIAECAELNTAFHLGLYRHAGQKKTLSIVAGLLQDSERHTRLQLSYDASRDIGIGDDARILSLCAAGRYAEACVVMKEHIEKAVATLIDSLCAGPQTG</sequence>
<dbReference type="GO" id="GO:0003677">
    <property type="term" value="F:DNA binding"/>
    <property type="evidence" value="ECO:0007669"/>
    <property type="project" value="UniProtKB-KW"/>
</dbReference>
<dbReference type="Pfam" id="PF07729">
    <property type="entry name" value="FCD"/>
    <property type="match status" value="1"/>
</dbReference>
<organism evidence="5 6">
    <name type="scientific">Mesorhizobium tianshanense</name>
    <dbReference type="NCBI Taxonomy" id="39844"/>
    <lineage>
        <taxon>Bacteria</taxon>
        <taxon>Pseudomonadati</taxon>
        <taxon>Pseudomonadota</taxon>
        <taxon>Alphaproteobacteria</taxon>
        <taxon>Hyphomicrobiales</taxon>
        <taxon>Phyllobacteriaceae</taxon>
        <taxon>Mesorhizobium</taxon>
    </lineage>
</organism>
<dbReference type="PANTHER" id="PTHR43537">
    <property type="entry name" value="TRANSCRIPTIONAL REGULATOR, GNTR FAMILY"/>
    <property type="match status" value="1"/>
</dbReference>
<keyword evidence="6" id="KW-1185">Reference proteome</keyword>
<name>A0A562N4I3_9HYPH</name>
<protein>
    <submittedName>
        <fullName evidence="5">DNA-binding GntR family transcriptional regulator</fullName>
    </submittedName>
</protein>
<dbReference type="PRINTS" id="PR00035">
    <property type="entry name" value="HTHGNTR"/>
</dbReference>
<dbReference type="CDD" id="cd07377">
    <property type="entry name" value="WHTH_GntR"/>
    <property type="match status" value="1"/>
</dbReference>
<dbReference type="Pfam" id="PF00392">
    <property type="entry name" value="GntR"/>
    <property type="match status" value="1"/>
</dbReference>
<accession>A0A562N4I3</accession>
<dbReference type="InterPro" id="IPR036388">
    <property type="entry name" value="WH-like_DNA-bd_sf"/>
</dbReference>
<dbReference type="EMBL" id="VLKT01000047">
    <property type="protein sequence ID" value="TWI26771.1"/>
    <property type="molecule type" value="Genomic_DNA"/>
</dbReference>
<evidence type="ECO:0000259" key="4">
    <source>
        <dbReference type="PROSITE" id="PS50949"/>
    </source>
</evidence>
<dbReference type="InterPro" id="IPR011711">
    <property type="entry name" value="GntR_C"/>
</dbReference>
<gene>
    <name evidence="5" type="ORF">IQ26_05839</name>
</gene>
<dbReference type="Gene3D" id="1.10.10.10">
    <property type="entry name" value="Winged helix-like DNA-binding domain superfamily/Winged helix DNA-binding domain"/>
    <property type="match status" value="1"/>
</dbReference>
<dbReference type="GO" id="GO:0003700">
    <property type="term" value="F:DNA-binding transcription factor activity"/>
    <property type="evidence" value="ECO:0007669"/>
    <property type="project" value="InterPro"/>
</dbReference>
<dbReference type="PROSITE" id="PS50949">
    <property type="entry name" value="HTH_GNTR"/>
    <property type="match status" value="1"/>
</dbReference>
<dbReference type="InterPro" id="IPR008920">
    <property type="entry name" value="TF_FadR/GntR_C"/>
</dbReference>
<dbReference type="InterPro" id="IPR036390">
    <property type="entry name" value="WH_DNA-bd_sf"/>
</dbReference>
<keyword evidence="2 5" id="KW-0238">DNA-binding</keyword>
<dbReference type="AlphaFoldDB" id="A0A562N4I3"/>
<dbReference type="RefSeq" id="WP_145721788.1">
    <property type="nucleotide sequence ID" value="NZ_BSPF01000033.1"/>
</dbReference>
<feature type="domain" description="HTH gntR-type" evidence="4">
    <location>
        <begin position="17"/>
        <end position="84"/>
    </location>
</feature>
<evidence type="ECO:0000256" key="3">
    <source>
        <dbReference type="ARBA" id="ARBA00023163"/>
    </source>
</evidence>
<evidence type="ECO:0000313" key="5">
    <source>
        <dbReference type="EMBL" id="TWI26771.1"/>
    </source>
</evidence>